<dbReference type="OrthoDB" id="288532at2"/>
<dbReference type="eggNOG" id="ENOG5033GNC">
    <property type="taxonomic scope" value="Bacteria"/>
</dbReference>
<dbReference type="Proteomes" id="UP000005459">
    <property type="component" value="Unassembled WGS sequence"/>
</dbReference>
<dbReference type="PANTHER" id="PTHR12137:SF54">
    <property type="entry name" value="CARBOHYDRATE SULFOTRANSFERASE"/>
    <property type="match status" value="1"/>
</dbReference>
<dbReference type="GO" id="GO:0008146">
    <property type="term" value="F:sulfotransferase activity"/>
    <property type="evidence" value="ECO:0007669"/>
    <property type="project" value="InterPro"/>
</dbReference>
<dbReference type="PANTHER" id="PTHR12137">
    <property type="entry name" value="CARBOHYDRATE SULFOTRANSFERASE"/>
    <property type="match status" value="1"/>
</dbReference>
<proteinExistence type="predicted"/>
<evidence type="ECO:0000313" key="8">
    <source>
        <dbReference type="EMBL" id="EGV19405.1"/>
    </source>
</evidence>
<dbReference type="GO" id="GO:0016020">
    <property type="term" value="C:membrane"/>
    <property type="evidence" value="ECO:0007669"/>
    <property type="project" value="InterPro"/>
</dbReference>
<evidence type="ECO:0000256" key="6">
    <source>
        <dbReference type="ARBA" id="ARBA00023136"/>
    </source>
</evidence>
<keyword evidence="4" id="KW-1133">Transmembrane helix</keyword>
<evidence type="ECO:0000313" key="9">
    <source>
        <dbReference type="Proteomes" id="UP000005459"/>
    </source>
</evidence>
<keyword evidence="9" id="KW-1185">Reference proteome</keyword>
<dbReference type="Gene3D" id="3.40.50.300">
    <property type="entry name" value="P-loop containing nucleotide triphosphate hydrolases"/>
    <property type="match status" value="1"/>
</dbReference>
<dbReference type="InterPro" id="IPR027417">
    <property type="entry name" value="P-loop_NTPase"/>
</dbReference>
<keyword evidence="6" id="KW-0472">Membrane</keyword>
<evidence type="ECO:0000256" key="3">
    <source>
        <dbReference type="ARBA" id="ARBA00022692"/>
    </source>
</evidence>
<organism evidence="8 9">
    <name type="scientific">Thiocapsa marina 5811</name>
    <dbReference type="NCBI Taxonomy" id="768671"/>
    <lineage>
        <taxon>Bacteria</taxon>
        <taxon>Pseudomonadati</taxon>
        <taxon>Pseudomonadota</taxon>
        <taxon>Gammaproteobacteria</taxon>
        <taxon>Chromatiales</taxon>
        <taxon>Chromatiaceae</taxon>
        <taxon>Thiocapsa</taxon>
    </lineage>
</organism>
<sequence>MIISNSRKFIFIHTHKCAGSTITDLLSPYSCWNDIELGVSTLGETLQGVYQQRFGLWKHAGACDVRDVVGDETFEAYFKFGFVRNPFLRVISFYTFIAKLHRTILGANKEIIDTWPISKAFLESDGFSEFIRHPAFVEPSMTKLLTEPSGGSFRVLVDYVGRVEYFDRDIAKVFQRIGIPPPENISPRNTSSNMLKGLHHFYSSEDDLAVVYEKYRSDFEVFGYSPEEAKMDLRRPRS</sequence>
<dbReference type="RefSeq" id="WP_007192426.1">
    <property type="nucleotide sequence ID" value="NZ_AFWV01000004.1"/>
</dbReference>
<evidence type="ECO:0000256" key="2">
    <source>
        <dbReference type="ARBA" id="ARBA00022679"/>
    </source>
</evidence>
<keyword evidence="3" id="KW-0812">Transmembrane</keyword>
<keyword evidence="2" id="KW-0808">Transferase</keyword>
<dbReference type="AlphaFoldDB" id="F9U9E7"/>
<dbReference type="STRING" id="768671.ThimaDRAFT_1549"/>
<dbReference type="Pfam" id="PF03567">
    <property type="entry name" value="Sulfotransfer_2"/>
    <property type="match status" value="1"/>
</dbReference>
<evidence type="ECO:0000256" key="7">
    <source>
        <dbReference type="ARBA" id="ARBA00023180"/>
    </source>
</evidence>
<protein>
    <recommendedName>
        <fullName evidence="10">Sulfotransferase family protein</fullName>
    </recommendedName>
</protein>
<evidence type="ECO:0000256" key="5">
    <source>
        <dbReference type="ARBA" id="ARBA00023034"/>
    </source>
</evidence>
<dbReference type="EMBL" id="AFWV01000004">
    <property type="protein sequence ID" value="EGV19405.1"/>
    <property type="molecule type" value="Genomic_DNA"/>
</dbReference>
<comment type="subcellular location">
    <subcellularLocation>
        <location evidence="1">Golgi apparatus membrane</location>
        <topology evidence="1">Single-pass type II membrane protein</topology>
    </subcellularLocation>
</comment>
<reference evidence="8 9" key="1">
    <citation type="submission" date="2011-06" db="EMBL/GenBank/DDBJ databases">
        <title>The draft genome of Thiocapsa marina 5811.</title>
        <authorList>
            <consortium name="US DOE Joint Genome Institute (JGI-PGF)"/>
            <person name="Lucas S."/>
            <person name="Han J."/>
            <person name="Cheng J.-F."/>
            <person name="Goodwin L."/>
            <person name="Pitluck S."/>
            <person name="Peters L."/>
            <person name="Land M.L."/>
            <person name="Hauser L."/>
            <person name="Vogl K."/>
            <person name="Liu Z."/>
            <person name="Imhoff J."/>
            <person name="Thiel V."/>
            <person name="Frigaard N.-U."/>
            <person name="Bryant D."/>
            <person name="Woyke T.J."/>
        </authorList>
    </citation>
    <scope>NUCLEOTIDE SEQUENCE [LARGE SCALE GENOMIC DNA]</scope>
    <source>
        <strain evidence="8 9">5811</strain>
    </source>
</reference>
<dbReference type="InterPro" id="IPR005331">
    <property type="entry name" value="Sulfotransferase"/>
</dbReference>
<evidence type="ECO:0000256" key="1">
    <source>
        <dbReference type="ARBA" id="ARBA00004323"/>
    </source>
</evidence>
<evidence type="ECO:0000256" key="4">
    <source>
        <dbReference type="ARBA" id="ARBA00022989"/>
    </source>
</evidence>
<keyword evidence="7" id="KW-0325">Glycoprotein</keyword>
<dbReference type="GO" id="GO:0016051">
    <property type="term" value="P:carbohydrate biosynthetic process"/>
    <property type="evidence" value="ECO:0007669"/>
    <property type="project" value="InterPro"/>
</dbReference>
<dbReference type="InterPro" id="IPR018011">
    <property type="entry name" value="Carb_sulfotrans_8-10"/>
</dbReference>
<gene>
    <name evidence="8" type="ORF">ThimaDRAFT_1549</name>
</gene>
<name>F9U9E7_9GAMM</name>
<keyword evidence="5" id="KW-0333">Golgi apparatus</keyword>
<evidence type="ECO:0008006" key="10">
    <source>
        <dbReference type="Google" id="ProtNLM"/>
    </source>
</evidence>
<accession>F9U9E7</accession>